<keyword evidence="2" id="KW-1185">Reference proteome</keyword>
<dbReference type="Proteomes" id="UP001060085">
    <property type="component" value="Linkage Group LG04"/>
</dbReference>
<gene>
    <name evidence="1" type="ORF">M9H77_16324</name>
</gene>
<evidence type="ECO:0000313" key="2">
    <source>
        <dbReference type="Proteomes" id="UP001060085"/>
    </source>
</evidence>
<name>A0ACC0B1G6_CATRO</name>
<reference evidence="2" key="1">
    <citation type="journal article" date="2023" name="Nat. Plants">
        <title>Single-cell RNA sequencing provides a high-resolution roadmap for understanding the multicellular compartmentation of specialized metabolism.</title>
        <authorList>
            <person name="Sun S."/>
            <person name="Shen X."/>
            <person name="Li Y."/>
            <person name="Li Y."/>
            <person name="Wang S."/>
            <person name="Li R."/>
            <person name="Zhang H."/>
            <person name="Shen G."/>
            <person name="Guo B."/>
            <person name="Wei J."/>
            <person name="Xu J."/>
            <person name="St-Pierre B."/>
            <person name="Chen S."/>
            <person name="Sun C."/>
        </authorList>
    </citation>
    <scope>NUCLEOTIDE SEQUENCE [LARGE SCALE GENOMIC DNA]</scope>
</reference>
<dbReference type="EMBL" id="CM044704">
    <property type="protein sequence ID" value="KAI5666471.1"/>
    <property type="molecule type" value="Genomic_DNA"/>
</dbReference>
<accession>A0ACC0B1G6</accession>
<evidence type="ECO:0000313" key="1">
    <source>
        <dbReference type="EMBL" id="KAI5666471.1"/>
    </source>
</evidence>
<organism evidence="1 2">
    <name type="scientific">Catharanthus roseus</name>
    <name type="common">Madagascar periwinkle</name>
    <name type="synonym">Vinca rosea</name>
    <dbReference type="NCBI Taxonomy" id="4058"/>
    <lineage>
        <taxon>Eukaryota</taxon>
        <taxon>Viridiplantae</taxon>
        <taxon>Streptophyta</taxon>
        <taxon>Embryophyta</taxon>
        <taxon>Tracheophyta</taxon>
        <taxon>Spermatophyta</taxon>
        <taxon>Magnoliopsida</taxon>
        <taxon>eudicotyledons</taxon>
        <taxon>Gunneridae</taxon>
        <taxon>Pentapetalae</taxon>
        <taxon>asterids</taxon>
        <taxon>lamiids</taxon>
        <taxon>Gentianales</taxon>
        <taxon>Apocynaceae</taxon>
        <taxon>Rauvolfioideae</taxon>
        <taxon>Vinceae</taxon>
        <taxon>Catharanthinae</taxon>
        <taxon>Catharanthus</taxon>
    </lineage>
</organism>
<protein>
    <submittedName>
        <fullName evidence="1">Uncharacterized protein</fullName>
    </submittedName>
</protein>
<proteinExistence type="predicted"/>
<comment type="caution">
    <text evidence="1">The sequence shown here is derived from an EMBL/GenBank/DDBJ whole genome shotgun (WGS) entry which is preliminary data.</text>
</comment>
<sequence length="507" mass="56951">MKVSNLFFQFFLLLNFIIISTVVVSAKSYKIPRLSRPSITPSSYSVSLDDFQTYFYEQTLDHFNYGPQSYQSFNQKYVMSTKYWGGANSSSPIFVHLGAEAPLNNSFLKSGFLNDHLAPRFKALIVYIEHRFYGESAPLGSMEEAMKNQSIRGCFNSAQALADYAHLLLHIKQKLSSPNSPIFAVGGSYGGMLAAWFRLKYPHIAMGALASSAPLLYFDNITPQDGYYSTVTKDFKEVSKSCYRTIKKGWSIIDRVASSTPNGLFILSQRFNTCQNLSKAIVLKDFLNDIYSVAAQYDEPPDYPVSKICGAIDGDGASSYSSDILGRISAGVAAAFAGQNMSCYDVKYFDHLTQTRLGWRWQTCSEMVMPIGRDSNDTMFESEPFDLKDFMDGCNTEYGVVPRPHWITTNYGGHDMKMVLKKFGSNIIFSNGLRDPYSSAGVLEDLSDSLLAIYTLKGSHCLDLRTPRADDPVWLVTQRKIEADIINGWIATYYADLHMIINREHRT</sequence>